<dbReference type="RefSeq" id="XP_025575963.1">
    <property type="nucleotide sequence ID" value="XM_025719293.1"/>
</dbReference>
<feature type="region of interest" description="Disordered" evidence="1">
    <location>
        <begin position="37"/>
        <end position="62"/>
    </location>
</feature>
<evidence type="ECO:0000313" key="3">
    <source>
        <dbReference type="Proteomes" id="UP000249402"/>
    </source>
</evidence>
<accession>A0A395H193</accession>
<protein>
    <submittedName>
        <fullName evidence="2">Uncharacterized protein</fullName>
    </submittedName>
</protein>
<evidence type="ECO:0000256" key="1">
    <source>
        <dbReference type="SAM" id="MobiDB-lite"/>
    </source>
</evidence>
<dbReference type="AlphaFoldDB" id="A0A395H193"/>
<organism evidence="2 3">
    <name type="scientific">Aspergillus ibericus CBS 121593</name>
    <dbReference type="NCBI Taxonomy" id="1448316"/>
    <lineage>
        <taxon>Eukaryota</taxon>
        <taxon>Fungi</taxon>
        <taxon>Dikarya</taxon>
        <taxon>Ascomycota</taxon>
        <taxon>Pezizomycotina</taxon>
        <taxon>Eurotiomycetes</taxon>
        <taxon>Eurotiomycetidae</taxon>
        <taxon>Eurotiales</taxon>
        <taxon>Aspergillaceae</taxon>
        <taxon>Aspergillus</taxon>
        <taxon>Aspergillus subgen. Circumdati</taxon>
    </lineage>
</organism>
<gene>
    <name evidence="2" type="ORF">BO80DRAFT_424467</name>
</gene>
<evidence type="ECO:0000313" key="2">
    <source>
        <dbReference type="EMBL" id="RAL01636.1"/>
    </source>
</evidence>
<keyword evidence="3" id="KW-1185">Reference proteome</keyword>
<reference evidence="2 3" key="1">
    <citation type="submission" date="2018-02" db="EMBL/GenBank/DDBJ databases">
        <title>The genomes of Aspergillus section Nigri reveals drivers in fungal speciation.</title>
        <authorList>
            <consortium name="DOE Joint Genome Institute"/>
            <person name="Vesth T.C."/>
            <person name="Nybo J."/>
            <person name="Theobald S."/>
            <person name="Brandl J."/>
            <person name="Frisvad J.C."/>
            <person name="Nielsen K.F."/>
            <person name="Lyhne E.K."/>
            <person name="Kogle M.E."/>
            <person name="Kuo A."/>
            <person name="Riley R."/>
            <person name="Clum A."/>
            <person name="Nolan M."/>
            <person name="Lipzen A."/>
            <person name="Salamov A."/>
            <person name="Henrissat B."/>
            <person name="Wiebenga A."/>
            <person name="De vries R.P."/>
            <person name="Grigoriev I.V."/>
            <person name="Mortensen U.H."/>
            <person name="Andersen M.R."/>
            <person name="Baker S.E."/>
        </authorList>
    </citation>
    <scope>NUCLEOTIDE SEQUENCE [LARGE SCALE GENOMIC DNA]</scope>
    <source>
        <strain evidence="2 3">CBS 121593</strain>
    </source>
</reference>
<sequence length="62" mass="6841">MDNGIASNPVQPAIARHYRVVASQPERQIHVLSPLVSEPAWPGGRTTTRRPADQDVRSKPVE</sequence>
<dbReference type="GeneID" id="37224158"/>
<dbReference type="Proteomes" id="UP000249402">
    <property type="component" value="Unassembled WGS sequence"/>
</dbReference>
<feature type="compositionally biased region" description="Basic and acidic residues" evidence="1">
    <location>
        <begin position="50"/>
        <end position="62"/>
    </location>
</feature>
<dbReference type="EMBL" id="KZ824434">
    <property type="protein sequence ID" value="RAL01636.1"/>
    <property type="molecule type" value="Genomic_DNA"/>
</dbReference>
<dbReference type="VEuPathDB" id="FungiDB:BO80DRAFT_424467"/>
<proteinExistence type="predicted"/>
<name>A0A395H193_9EURO</name>